<dbReference type="Gene3D" id="3.90.78.10">
    <property type="entry name" value="UDP-N-acetylenolpyruvoylglucosamine reductase, C-terminal domain"/>
    <property type="match status" value="1"/>
</dbReference>
<organism evidence="18 19">
    <name type="scientific">Olea europaea subsp. europaea</name>
    <dbReference type="NCBI Taxonomy" id="158383"/>
    <lineage>
        <taxon>Eukaryota</taxon>
        <taxon>Viridiplantae</taxon>
        <taxon>Streptophyta</taxon>
        <taxon>Embryophyta</taxon>
        <taxon>Tracheophyta</taxon>
        <taxon>Spermatophyta</taxon>
        <taxon>Magnoliopsida</taxon>
        <taxon>eudicotyledons</taxon>
        <taxon>Gunneridae</taxon>
        <taxon>Pentapetalae</taxon>
        <taxon>asterids</taxon>
        <taxon>lamiids</taxon>
        <taxon>Lamiales</taxon>
        <taxon>Oleaceae</taxon>
        <taxon>Oleeae</taxon>
        <taxon>Olea</taxon>
    </lineage>
</organism>
<dbReference type="GO" id="GO:0005829">
    <property type="term" value="C:cytosol"/>
    <property type="evidence" value="ECO:0007669"/>
    <property type="project" value="TreeGrafter"/>
</dbReference>
<accession>A0A8S0SGX8</accession>
<keyword evidence="19" id="KW-1185">Reference proteome</keyword>
<dbReference type="EC" id="1.3.1.98" evidence="5"/>
<comment type="pathway">
    <text evidence="4">Cell wall biogenesis; peptidoglycan biosynthesis.</text>
</comment>
<keyword evidence="14" id="KW-0131">Cell cycle</keyword>
<evidence type="ECO:0000313" key="18">
    <source>
        <dbReference type="EMBL" id="CAA2990898.1"/>
    </source>
</evidence>
<evidence type="ECO:0000256" key="11">
    <source>
        <dbReference type="ARBA" id="ARBA00022960"/>
    </source>
</evidence>
<dbReference type="InterPro" id="IPR011601">
    <property type="entry name" value="MurB_C"/>
</dbReference>
<reference evidence="18 19" key="1">
    <citation type="submission" date="2019-12" db="EMBL/GenBank/DDBJ databases">
        <authorList>
            <person name="Alioto T."/>
            <person name="Alioto T."/>
            <person name="Gomez Garrido J."/>
        </authorList>
    </citation>
    <scope>NUCLEOTIDE SEQUENCE [LARGE SCALE GENOMIC DNA]</scope>
</reference>
<dbReference type="Gramene" id="OE9A033446T1">
    <property type="protein sequence ID" value="OE9A033446C1"/>
    <property type="gene ID" value="OE9A033446"/>
</dbReference>
<dbReference type="GO" id="GO:0071555">
    <property type="term" value="P:cell wall organization"/>
    <property type="evidence" value="ECO:0007669"/>
    <property type="project" value="UniProtKB-KW"/>
</dbReference>
<keyword evidence="13" id="KW-0560">Oxidoreductase</keyword>
<evidence type="ECO:0000256" key="6">
    <source>
        <dbReference type="ARBA" id="ARBA00022490"/>
    </source>
</evidence>
<dbReference type="Pfam" id="PF02873">
    <property type="entry name" value="MurB_C"/>
    <property type="match status" value="1"/>
</dbReference>
<evidence type="ECO:0000256" key="7">
    <source>
        <dbReference type="ARBA" id="ARBA00022618"/>
    </source>
</evidence>
<evidence type="ECO:0000256" key="1">
    <source>
        <dbReference type="ARBA" id="ARBA00001974"/>
    </source>
</evidence>
<comment type="catalytic activity">
    <reaction evidence="16">
        <text>UDP-N-acetyl-alpha-D-muramate + NADP(+) = UDP-N-acetyl-3-O-(1-carboxyvinyl)-alpha-D-glucosamine + NADPH + H(+)</text>
        <dbReference type="Rhea" id="RHEA:12248"/>
        <dbReference type="ChEBI" id="CHEBI:15378"/>
        <dbReference type="ChEBI" id="CHEBI:57783"/>
        <dbReference type="ChEBI" id="CHEBI:58349"/>
        <dbReference type="ChEBI" id="CHEBI:68483"/>
        <dbReference type="ChEBI" id="CHEBI:70757"/>
        <dbReference type="EC" id="1.3.1.98"/>
    </reaction>
</comment>
<protein>
    <recommendedName>
        <fullName evidence="5">UDP-N-acetylmuramate dehydrogenase</fullName>
        <ecNumber evidence="5">1.3.1.98</ecNumber>
    </recommendedName>
</protein>
<dbReference type="PANTHER" id="PTHR21071:SF4">
    <property type="entry name" value="UDP-N-ACETYLENOLPYRUVOYLGLUCOSAMINE REDUCTASE"/>
    <property type="match status" value="1"/>
</dbReference>
<keyword evidence="15" id="KW-0961">Cell wall biogenesis/degradation</keyword>
<dbReference type="SUPFAM" id="SSF56176">
    <property type="entry name" value="FAD-binding/transporter-associated domain-like"/>
    <property type="match status" value="1"/>
</dbReference>
<name>A0A8S0SGX8_OLEEU</name>
<keyword evidence="10" id="KW-0521">NADP</keyword>
<dbReference type="OrthoDB" id="66620at2759"/>
<feature type="non-terminal residue" evidence="18">
    <location>
        <position position="177"/>
    </location>
</feature>
<feature type="domain" description="UDP-N-acetylenolpyruvoylglucosamine reductase C-terminal" evidence="17">
    <location>
        <begin position="70"/>
        <end position="157"/>
    </location>
</feature>
<evidence type="ECO:0000256" key="13">
    <source>
        <dbReference type="ARBA" id="ARBA00023002"/>
    </source>
</evidence>
<dbReference type="GO" id="GO:0050660">
    <property type="term" value="F:flavin adenine dinucleotide binding"/>
    <property type="evidence" value="ECO:0007669"/>
    <property type="project" value="InterPro"/>
</dbReference>
<keyword evidence="12" id="KW-0573">Peptidoglycan synthesis</keyword>
<comment type="caution">
    <text evidence="18">The sequence shown here is derived from an EMBL/GenBank/DDBJ whole genome shotgun (WGS) entry which is preliminary data.</text>
</comment>
<proteinExistence type="inferred from homology"/>
<evidence type="ECO:0000256" key="15">
    <source>
        <dbReference type="ARBA" id="ARBA00023316"/>
    </source>
</evidence>
<evidence type="ECO:0000256" key="10">
    <source>
        <dbReference type="ARBA" id="ARBA00022857"/>
    </source>
</evidence>
<evidence type="ECO:0000256" key="4">
    <source>
        <dbReference type="ARBA" id="ARBA00004752"/>
    </source>
</evidence>
<keyword evidence="9" id="KW-0274">FAD</keyword>
<keyword evidence="7" id="KW-0132">Cell division</keyword>
<dbReference type="InterPro" id="IPR036635">
    <property type="entry name" value="MurB_C_sf"/>
</dbReference>
<evidence type="ECO:0000256" key="3">
    <source>
        <dbReference type="ARBA" id="ARBA00004496"/>
    </source>
</evidence>
<keyword evidence="11" id="KW-0133">Cell shape</keyword>
<dbReference type="Proteomes" id="UP000594638">
    <property type="component" value="Unassembled WGS sequence"/>
</dbReference>
<evidence type="ECO:0000256" key="9">
    <source>
        <dbReference type="ARBA" id="ARBA00022827"/>
    </source>
</evidence>
<evidence type="ECO:0000256" key="8">
    <source>
        <dbReference type="ARBA" id="ARBA00022630"/>
    </source>
</evidence>
<evidence type="ECO:0000313" key="19">
    <source>
        <dbReference type="Proteomes" id="UP000594638"/>
    </source>
</evidence>
<keyword evidence="6" id="KW-0963">Cytoplasm</keyword>
<evidence type="ECO:0000256" key="16">
    <source>
        <dbReference type="ARBA" id="ARBA00048914"/>
    </source>
</evidence>
<dbReference type="InterPro" id="IPR003170">
    <property type="entry name" value="MurB"/>
</dbReference>
<dbReference type="GO" id="GO:0008360">
    <property type="term" value="P:regulation of cell shape"/>
    <property type="evidence" value="ECO:0007669"/>
    <property type="project" value="UniProtKB-KW"/>
</dbReference>
<dbReference type="AlphaFoldDB" id="A0A8S0SGX8"/>
<evidence type="ECO:0000256" key="2">
    <source>
        <dbReference type="ARBA" id="ARBA00003921"/>
    </source>
</evidence>
<sequence length="177" mass="19560">GIPGTAGGAAYMNAGAIGQETADTIDCVEIFTTEGEHGHHCCNIPTRVLGISKKTEARILEKLTFLEIRVLSRRKFTQPVGERSAGSVFRNLSAAEFIERAGLKGYRIGGAMVSKKHANFFINCGGATSQEMLELIKLVKETVFERFGVELKEEIFYVHPFCKDKNPNRDSKTSFEK</sequence>
<dbReference type="InterPro" id="IPR036318">
    <property type="entry name" value="FAD-bd_PCMH-like_sf"/>
</dbReference>
<dbReference type="InterPro" id="IPR016169">
    <property type="entry name" value="FAD-bd_PCMH_sub2"/>
</dbReference>
<dbReference type="PANTHER" id="PTHR21071">
    <property type="entry name" value="UDP-N-ACETYLENOLPYRUVOYLGLUCOSAMINE REDUCTASE"/>
    <property type="match status" value="1"/>
</dbReference>
<evidence type="ECO:0000259" key="17">
    <source>
        <dbReference type="Pfam" id="PF02873"/>
    </source>
</evidence>
<dbReference type="HAMAP" id="MF_00037">
    <property type="entry name" value="MurB"/>
    <property type="match status" value="1"/>
</dbReference>
<dbReference type="EMBL" id="CACTIH010004466">
    <property type="protein sequence ID" value="CAA2990898.1"/>
    <property type="molecule type" value="Genomic_DNA"/>
</dbReference>
<dbReference type="GO" id="GO:0051301">
    <property type="term" value="P:cell division"/>
    <property type="evidence" value="ECO:0007669"/>
    <property type="project" value="UniProtKB-KW"/>
</dbReference>
<evidence type="ECO:0000256" key="5">
    <source>
        <dbReference type="ARBA" id="ARBA00012518"/>
    </source>
</evidence>
<dbReference type="SUPFAM" id="SSF56194">
    <property type="entry name" value="Uridine diphospho-N-Acetylenolpyruvylglucosamine reductase, MurB, C-terminal domain"/>
    <property type="match status" value="1"/>
</dbReference>
<keyword evidence="8" id="KW-0285">Flavoprotein</keyword>
<dbReference type="GO" id="GO:0008762">
    <property type="term" value="F:UDP-N-acetylmuramate dehydrogenase activity"/>
    <property type="evidence" value="ECO:0007669"/>
    <property type="project" value="UniProtKB-EC"/>
</dbReference>
<comment type="subcellular location">
    <subcellularLocation>
        <location evidence="3">Cytoplasm</location>
    </subcellularLocation>
</comment>
<evidence type="ECO:0000256" key="14">
    <source>
        <dbReference type="ARBA" id="ARBA00023306"/>
    </source>
</evidence>
<gene>
    <name evidence="18" type="ORF">OLEA9_A033446</name>
</gene>
<evidence type="ECO:0000256" key="12">
    <source>
        <dbReference type="ARBA" id="ARBA00022984"/>
    </source>
</evidence>
<dbReference type="Gene3D" id="3.30.465.10">
    <property type="match status" value="1"/>
</dbReference>
<comment type="cofactor">
    <cofactor evidence="1">
        <name>FAD</name>
        <dbReference type="ChEBI" id="CHEBI:57692"/>
    </cofactor>
</comment>
<comment type="function">
    <text evidence="2">Cell wall formation.</text>
</comment>